<keyword evidence="15" id="KW-1185">Reference proteome</keyword>
<evidence type="ECO:0000256" key="8">
    <source>
        <dbReference type="ARBA" id="ARBA00023136"/>
    </source>
</evidence>
<protein>
    <recommendedName>
        <fullName evidence="16">FAD-binding FR-type domain-containing protein</fullName>
    </recommendedName>
</protein>
<dbReference type="PANTHER" id="PTHR32361:SF9">
    <property type="entry name" value="FERRIC REDUCTASE TRANSMEMBRANE COMPONENT 3-RELATED"/>
    <property type="match status" value="1"/>
</dbReference>
<dbReference type="GO" id="GO:0006826">
    <property type="term" value="P:iron ion transport"/>
    <property type="evidence" value="ECO:0007669"/>
    <property type="project" value="TreeGrafter"/>
</dbReference>
<dbReference type="Pfam" id="PF01794">
    <property type="entry name" value="Ferric_reduct"/>
    <property type="match status" value="1"/>
</dbReference>
<evidence type="ECO:0000256" key="3">
    <source>
        <dbReference type="ARBA" id="ARBA00022692"/>
    </source>
</evidence>
<dbReference type="Gene3D" id="3.40.50.80">
    <property type="entry name" value="Nucleotide-binding domain of ferredoxin-NADP reductase (FNR) module"/>
    <property type="match status" value="1"/>
</dbReference>
<evidence type="ECO:0000313" key="15">
    <source>
        <dbReference type="Proteomes" id="UP001153618"/>
    </source>
</evidence>
<dbReference type="InterPro" id="IPR013121">
    <property type="entry name" value="Fe_red_NAD-bd_6"/>
</dbReference>
<evidence type="ECO:0000256" key="4">
    <source>
        <dbReference type="ARBA" id="ARBA00022982"/>
    </source>
</evidence>
<dbReference type="SFLD" id="SFLDS00052">
    <property type="entry name" value="Ferric_Reductase_Domain"/>
    <property type="match status" value="1"/>
</dbReference>
<evidence type="ECO:0000256" key="7">
    <source>
        <dbReference type="ARBA" id="ARBA00023065"/>
    </source>
</evidence>
<feature type="region of interest" description="Disordered" evidence="9">
    <location>
        <begin position="316"/>
        <end position="336"/>
    </location>
</feature>
<evidence type="ECO:0000256" key="2">
    <source>
        <dbReference type="ARBA" id="ARBA00022448"/>
    </source>
</evidence>
<dbReference type="InterPro" id="IPR051410">
    <property type="entry name" value="Ferric/Cupric_Reductase"/>
</dbReference>
<evidence type="ECO:0000256" key="6">
    <source>
        <dbReference type="ARBA" id="ARBA00023002"/>
    </source>
</evidence>
<dbReference type="OrthoDB" id="10006946at2759"/>
<dbReference type="PANTHER" id="PTHR32361">
    <property type="entry name" value="FERRIC/CUPRIC REDUCTASE TRANSMEMBRANE COMPONENT"/>
    <property type="match status" value="1"/>
</dbReference>
<dbReference type="GO" id="GO:0005886">
    <property type="term" value="C:plasma membrane"/>
    <property type="evidence" value="ECO:0007669"/>
    <property type="project" value="TreeGrafter"/>
</dbReference>
<keyword evidence="2" id="KW-0813">Transport</keyword>
<dbReference type="GO" id="GO:0000293">
    <property type="term" value="F:ferric-chelate reductase activity"/>
    <property type="evidence" value="ECO:0007669"/>
    <property type="project" value="UniProtKB-ARBA"/>
</dbReference>
<keyword evidence="7" id="KW-0406">Ion transport</keyword>
<evidence type="ECO:0000256" key="5">
    <source>
        <dbReference type="ARBA" id="ARBA00022989"/>
    </source>
</evidence>
<proteinExistence type="predicted"/>
<evidence type="ECO:0000256" key="1">
    <source>
        <dbReference type="ARBA" id="ARBA00004141"/>
    </source>
</evidence>
<evidence type="ECO:0000256" key="9">
    <source>
        <dbReference type="SAM" id="MobiDB-lite"/>
    </source>
</evidence>
<gene>
    <name evidence="14" type="ORF">POLS_LOCUS7024</name>
</gene>
<keyword evidence="3 10" id="KW-0812">Transmembrane</keyword>
<name>A0A9W4I020_PENOL</name>
<evidence type="ECO:0000259" key="12">
    <source>
        <dbReference type="Pfam" id="PF08022"/>
    </source>
</evidence>
<dbReference type="Pfam" id="PF08022">
    <property type="entry name" value="FAD_binding_8"/>
    <property type="match status" value="1"/>
</dbReference>
<keyword evidence="5 10" id="KW-1133">Transmembrane helix</keyword>
<dbReference type="InterPro" id="IPR039261">
    <property type="entry name" value="FNR_nucleotide-bd"/>
</dbReference>
<dbReference type="InterPro" id="IPR013130">
    <property type="entry name" value="Fe3_Rdtase_TM_dom"/>
</dbReference>
<keyword evidence="4" id="KW-0249">Electron transport</keyword>
<evidence type="ECO:0000259" key="13">
    <source>
        <dbReference type="Pfam" id="PF08030"/>
    </source>
</evidence>
<dbReference type="EMBL" id="CAJVOS010000039">
    <property type="protein sequence ID" value="CAG8183969.1"/>
    <property type="molecule type" value="Genomic_DNA"/>
</dbReference>
<dbReference type="SFLD" id="SFLDG01168">
    <property type="entry name" value="Ferric_reductase_subgroup_(FRE"/>
    <property type="match status" value="1"/>
</dbReference>
<feature type="domain" description="Ferric oxidoreductase" evidence="11">
    <location>
        <begin position="16"/>
        <end position="130"/>
    </location>
</feature>
<comment type="caution">
    <text evidence="14">The sequence shown here is derived from an EMBL/GenBank/DDBJ whole genome shotgun (WGS) entry which is preliminary data.</text>
</comment>
<dbReference type="InterPro" id="IPR013112">
    <property type="entry name" value="FAD-bd_8"/>
</dbReference>
<evidence type="ECO:0008006" key="16">
    <source>
        <dbReference type="Google" id="ProtNLM"/>
    </source>
</evidence>
<sequence>MCIYVLGCIVSDYFSRISVANFVLLVFLALRNTPLAPLSGSSYEKLRPLHKTAGYTCIVTSVIHGITYATAWSQAGHLHKFRELEYLAGGIAGLAMVVIGASTFTWFFRRSYEVFYFIHLALFILIIIMVALHRPKISTKSVTIIIFIACAWSLDRLFRLAKICWNFYGNYASITPMSDGAVRVKLSRDLKCKPGSHAFLWIPSLRLFETHPFTLVCNEPAEFLIRPYDGFTSDLLKAAQRQPGKKLRCSLDGAYGQIPSFMDFDSVVLVAVKSQASLEWFGKELQELRESGKVNLHIYVTQGDLEKSIEVESLHAADGSSSESSVPDPEKGFSINEASTKDDLQGIRKGRPDLEAHIASLIEPCAAESHIGVGACGPANMLNITRKALSRSIYDSGPSISFHTEVSHMEFQFWEVGSGWCNG</sequence>
<comment type="subcellular location">
    <subcellularLocation>
        <location evidence="1">Membrane</location>
        <topology evidence="1">Multi-pass membrane protein</topology>
    </subcellularLocation>
</comment>
<feature type="transmembrane region" description="Helical" evidence="10">
    <location>
        <begin position="13"/>
        <end position="31"/>
    </location>
</feature>
<dbReference type="Proteomes" id="UP001153618">
    <property type="component" value="Unassembled WGS sequence"/>
</dbReference>
<feature type="domain" description="FAD-binding 8" evidence="12">
    <location>
        <begin position="182"/>
        <end position="257"/>
    </location>
</feature>
<keyword evidence="6" id="KW-0560">Oxidoreductase</keyword>
<dbReference type="CDD" id="cd06186">
    <property type="entry name" value="NOX_Duox_like_FAD_NADP"/>
    <property type="match status" value="1"/>
</dbReference>
<evidence type="ECO:0000259" key="11">
    <source>
        <dbReference type="Pfam" id="PF01794"/>
    </source>
</evidence>
<feature type="transmembrane region" description="Helical" evidence="10">
    <location>
        <begin position="86"/>
        <end position="107"/>
    </location>
</feature>
<dbReference type="GO" id="GO:0006879">
    <property type="term" value="P:intracellular iron ion homeostasis"/>
    <property type="evidence" value="ECO:0007669"/>
    <property type="project" value="TreeGrafter"/>
</dbReference>
<dbReference type="GO" id="GO:0015677">
    <property type="term" value="P:copper ion import"/>
    <property type="evidence" value="ECO:0007669"/>
    <property type="project" value="TreeGrafter"/>
</dbReference>
<reference evidence="14" key="1">
    <citation type="submission" date="2021-07" db="EMBL/GenBank/DDBJ databases">
        <authorList>
            <person name="Branca A.L. A."/>
        </authorList>
    </citation>
    <scope>NUCLEOTIDE SEQUENCE</scope>
</reference>
<keyword evidence="8 10" id="KW-0472">Membrane</keyword>
<evidence type="ECO:0000313" key="14">
    <source>
        <dbReference type="EMBL" id="CAG8183969.1"/>
    </source>
</evidence>
<dbReference type="AlphaFoldDB" id="A0A9W4I020"/>
<feature type="domain" description="Ferric reductase NAD binding" evidence="13">
    <location>
        <begin position="270"/>
        <end position="387"/>
    </location>
</feature>
<evidence type="ECO:0000256" key="10">
    <source>
        <dbReference type="SAM" id="Phobius"/>
    </source>
</evidence>
<accession>A0A9W4I020</accession>
<feature type="transmembrane region" description="Helical" evidence="10">
    <location>
        <begin position="114"/>
        <end position="131"/>
    </location>
</feature>
<dbReference type="Pfam" id="PF08030">
    <property type="entry name" value="NAD_binding_6"/>
    <property type="match status" value="1"/>
</dbReference>
<organism evidence="14 15">
    <name type="scientific">Penicillium olsonii</name>
    <dbReference type="NCBI Taxonomy" id="99116"/>
    <lineage>
        <taxon>Eukaryota</taxon>
        <taxon>Fungi</taxon>
        <taxon>Dikarya</taxon>
        <taxon>Ascomycota</taxon>
        <taxon>Pezizomycotina</taxon>
        <taxon>Eurotiomycetes</taxon>
        <taxon>Eurotiomycetidae</taxon>
        <taxon>Eurotiales</taxon>
        <taxon>Aspergillaceae</taxon>
        <taxon>Penicillium</taxon>
    </lineage>
</organism>